<dbReference type="AlphaFoldDB" id="A0A7Z2ZK08"/>
<protein>
    <submittedName>
        <fullName evidence="1">Uncharacterized protein</fullName>
    </submittedName>
</protein>
<reference evidence="1 2" key="1">
    <citation type="submission" date="2020-04" db="EMBL/GenBank/DDBJ databases">
        <title>Genome sequencing of novel species.</title>
        <authorList>
            <person name="Heo J."/>
            <person name="Kim S.-J."/>
            <person name="Kim J.-S."/>
            <person name="Hong S.-B."/>
            <person name="Kwon S.-W."/>
        </authorList>
    </citation>
    <scope>NUCLEOTIDE SEQUENCE [LARGE SCALE GENOMIC DNA]</scope>
    <source>
        <strain evidence="1 2">MFER-1</strain>
    </source>
</reference>
<name>A0A7Z2ZK08_9BACL</name>
<evidence type="ECO:0000313" key="1">
    <source>
        <dbReference type="EMBL" id="QJD82716.1"/>
    </source>
</evidence>
<evidence type="ECO:0000313" key="2">
    <source>
        <dbReference type="Proteomes" id="UP000502248"/>
    </source>
</evidence>
<organism evidence="1 2">
    <name type="scientific">Cohnella herbarum</name>
    <dbReference type="NCBI Taxonomy" id="2728023"/>
    <lineage>
        <taxon>Bacteria</taxon>
        <taxon>Bacillati</taxon>
        <taxon>Bacillota</taxon>
        <taxon>Bacilli</taxon>
        <taxon>Bacillales</taxon>
        <taxon>Paenibacillaceae</taxon>
        <taxon>Cohnella</taxon>
    </lineage>
</organism>
<accession>A0A7Z2ZK08</accession>
<gene>
    <name evidence="1" type="ORF">HH215_05660</name>
</gene>
<keyword evidence="2" id="KW-1185">Reference proteome</keyword>
<dbReference type="RefSeq" id="WP_169279012.1">
    <property type="nucleotide sequence ID" value="NZ_CP051680.1"/>
</dbReference>
<dbReference type="Proteomes" id="UP000502248">
    <property type="component" value="Chromosome"/>
</dbReference>
<dbReference type="KEGG" id="cheb:HH215_05660"/>
<dbReference type="EMBL" id="CP051680">
    <property type="protein sequence ID" value="QJD82716.1"/>
    <property type="molecule type" value="Genomic_DNA"/>
</dbReference>
<proteinExistence type="predicted"/>
<sequence length="169" mass="19448">MAAPFSFVEVTGRLRCSQRTVYSTIFIKSYCTHSVDKIVIFWLGQILSSAVVIDQKRLGEATPVRWSARSRYTMFRLLSYLDERLMTAEPAELDKQLFYDSVLREPSDLINVTHTVFDHPRLLQKPHSIEQSGSTMRIIPSSEFAIRAKTPLQKEAWKLLSFLLSDFSV</sequence>